<organism evidence="5 6">
    <name type="scientific">Telmatospirillum siberiense</name>
    <dbReference type="NCBI Taxonomy" id="382514"/>
    <lineage>
        <taxon>Bacteria</taxon>
        <taxon>Pseudomonadati</taxon>
        <taxon>Pseudomonadota</taxon>
        <taxon>Alphaproteobacteria</taxon>
        <taxon>Rhodospirillales</taxon>
        <taxon>Rhodospirillaceae</taxon>
        <taxon>Telmatospirillum</taxon>
    </lineage>
</organism>
<comment type="caution">
    <text evidence="5">The sequence shown here is derived from an EMBL/GenBank/DDBJ whole genome shotgun (WGS) entry which is preliminary data.</text>
</comment>
<dbReference type="RefSeq" id="WP_101252296.1">
    <property type="nucleotide sequence ID" value="NZ_PIUM01000026.1"/>
</dbReference>
<dbReference type="GO" id="GO:0005524">
    <property type="term" value="F:ATP binding"/>
    <property type="evidence" value="ECO:0007669"/>
    <property type="project" value="UniProtKB-KW"/>
</dbReference>
<keyword evidence="6" id="KW-1185">Reference proteome</keyword>
<dbReference type="InterPro" id="IPR051162">
    <property type="entry name" value="T4SS_component"/>
</dbReference>
<evidence type="ECO:0000256" key="1">
    <source>
        <dbReference type="ARBA" id="ARBA00006512"/>
    </source>
</evidence>
<keyword evidence="3" id="KW-0067">ATP-binding</keyword>
<dbReference type="PANTHER" id="PTHR30121:SF12">
    <property type="entry name" value="TYPE IV SECRETION SYSTEM PROTEIN CAGE"/>
    <property type="match status" value="1"/>
</dbReference>
<dbReference type="AlphaFoldDB" id="A0A2N3PQZ0"/>
<keyword evidence="2" id="KW-0547">Nucleotide-binding</keyword>
<gene>
    <name evidence="5" type="ORF">CWS72_19395</name>
</gene>
<evidence type="ECO:0000256" key="3">
    <source>
        <dbReference type="ARBA" id="ARBA00022840"/>
    </source>
</evidence>
<dbReference type="EMBL" id="PIUM01000026">
    <property type="protein sequence ID" value="PKU22823.1"/>
    <property type="molecule type" value="Genomic_DNA"/>
</dbReference>
<comment type="similarity">
    <text evidence="1">Belongs to the TrbE/VirB4 family.</text>
</comment>
<feature type="domain" description="CagE TrbE VirB component of type IV transporter system central" evidence="4">
    <location>
        <begin position="239"/>
        <end position="404"/>
    </location>
</feature>
<reference evidence="6" key="1">
    <citation type="submission" date="2017-12" db="EMBL/GenBank/DDBJ databases">
        <title>Draft genome sequence of Telmatospirillum siberiense 26-4b1T, an acidotolerant peatland alphaproteobacterium potentially involved in sulfur cycling.</title>
        <authorList>
            <person name="Hausmann B."/>
            <person name="Pjevac P."/>
            <person name="Schreck K."/>
            <person name="Herbold C.W."/>
            <person name="Daims H."/>
            <person name="Wagner M."/>
            <person name="Pester M."/>
            <person name="Loy A."/>
        </authorList>
    </citation>
    <scope>NUCLEOTIDE SEQUENCE [LARGE SCALE GENOMIC DNA]</scope>
    <source>
        <strain evidence="6">26-4b1</strain>
    </source>
</reference>
<dbReference type="InterPro" id="IPR027417">
    <property type="entry name" value="P-loop_NTPase"/>
</dbReference>
<protein>
    <recommendedName>
        <fullName evidence="4">CagE TrbE VirB component of type IV transporter system central domain-containing protein</fullName>
    </recommendedName>
</protein>
<sequence length="823" mass="90729">MSLDPDAAVRLTQGMAQALFRATSSGEIAVSVAGVVAGMAAFTGLTVPAVARAVLPPPRDTRLADHLPFERLLSDNRTLVCRDGTLVQCLAVEGRDGMFLSAPEREAMFRLRKNWLDAIAEMGVTVRVVLVREKVDVTRTDDFDLPLLKEFAKSWNRSFQSSFLNRQTIVLSISGKSRSAASRLSEAADTTMQILDPYHPRPMTQQADIHGGPLSPSLLAFWGRLASPLSKPTPLAGSNDVAEAIAVDTVEFTGESGLIVFRRGTETLYAAAIGIRRFGDYVDEQMIADFSSLDGEFILLNLVEPWSKAVAALKIAQENRMSMATRFSPAASDQYDAAMQIIEGLDENRSALANYGLTLFVFGKTPEEIASLDNEVRKICAAYGAASVREGVAAQASWFSQFPSYGIWPRSYRFFTSNIACNVTLDRPPPGLPSSDWGEGPLAMFRTAGGTSYSFQLHVSAEKDAVAHAVCIGPTGSGKTTVMTFLAGMALRHPRLRAYIFDRYQGAYVFTTALGGAYLNPTTGETALGSCSLNPFQCQDTPENRAFLRLWLRAISGCEDADSLEEIGLAVQALFQSGLPMEKRSLQTIFDPCFSAGGAVKPQLLKWVDPAYYGKMFNAGRDTLDIRENRLIAFDMTEVFKDELLAQATISYLMHRIQATITEFNAPAFIFIDETEPMLRNPMFRTYYLTMLQEYRKRGAAVISAFQRPEAIAQAGMGEAIRGQCQTVFFFPNLQAREEDYADWSLTDTEWAFIKGTLPLSRRMKRAVLVKRATGESVVLDTDLTPLGPYLRIFSSGRESVSFAAELQRKHGPEWVRHYVKGK</sequence>
<proteinExistence type="inferred from homology"/>
<evidence type="ECO:0000256" key="2">
    <source>
        <dbReference type="ARBA" id="ARBA00022741"/>
    </source>
</evidence>
<dbReference type="InterPro" id="IPR018145">
    <property type="entry name" value="CagE_TrbE_VirB_cntrl_dom"/>
</dbReference>
<dbReference type="PANTHER" id="PTHR30121">
    <property type="entry name" value="UNCHARACTERIZED PROTEIN YJGR-RELATED"/>
    <property type="match status" value="1"/>
</dbReference>
<accession>A0A2N3PQZ0</accession>
<dbReference type="Gene3D" id="1.10.8.730">
    <property type="match status" value="1"/>
</dbReference>
<dbReference type="Pfam" id="PF03135">
    <property type="entry name" value="CagE_TrbE_VirB"/>
    <property type="match status" value="1"/>
</dbReference>
<dbReference type="SUPFAM" id="SSF52540">
    <property type="entry name" value="P-loop containing nucleoside triphosphate hydrolases"/>
    <property type="match status" value="1"/>
</dbReference>
<evidence type="ECO:0000313" key="6">
    <source>
        <dbReference type="Proteomes" id="UP000233293"/>
    </source>
</evidence>
<name>A0A2N3PQZ0_9PROT</name>
<dbReference type="OrthoDB" id="9816422at2"/>
<dbReference type="Proteomes" id="UP000233293">
    <property type="component" value="Unassembled WGS sequence"/>
</dbReference>
<evidence type="ECO:0000259" key="4">
    <source>
        <dbReference type="Pfam" id="PF03135"/>
    </source>
</evidence>
<dbReference type="Gene3D" id="3.40.50.300">
    <property type="entry name" value="P-loop containing nucleotide triphosphate hydrolases"/>
    <property type="match status" value="1"/>
</dbReference>
<evidence type="ECO:0000313" key="5">
    <source>
        <dbReference type="EMBL" id="PKU22823.1"/>
    </source>
</evidence>